<organism evidence="2 3">
    <name type="scientific">Operophtera brumata</name>
    <name type="common">Winter moth</name>
    <name type="synonym">Phalaena brumata</name>
    <dbReference type="NCBI Taxonomy" id="104452"/>
    <lineage>
        <taxon>Eukaryota</taxon>
        <taxon>Metazoa</taxon>
        <taxon>Ecdysozoa</taxon>
        <taxon>Arthropoda</taxon>
        <taxon>Hexapoda</taxon>
        <taxon>Insecta</taxon>
        <taxon>Pterygota</taxon>
        <taxon>Neoptera</taxon>
        <taxon>Endopterygota</taxon>
        <taxon>Lepidoptera</taxon>
        <taxon>Glossata</taxon>
        <taxon>Ditrysia</taxon>
        <taxon>Geometroidea</taxon>
        <taxon>Geometridae</taxon>
        <taxon>Larentiinae</taxon>
        <taxon>Operophtera</taxon>
    </lineage>
</organism>
<dbReference type="STRING" id="104452.A0A0L7LC64"/>
<evidence type="ECO:0000313" key="2">
    <source>
        <dbReference type="EMBL" id="KOB73083.1"/>
    </source>
</evidence>
<dbReference type="PANTHER" id="PTHR22876">
    <property type="entry name" value="ZGC:101016"/>
    <property type="match status" value="1"/>
</dbReference>
<evidence type="ECO:0000256" key="1">
    <source>
        <dbReference type="SAM" id="MobiDB-lite"/>
    </source>
</evidence>
<gene>
    <name evidence="2" type="ORF">OBRU01_11385</name>
</gene>
<dbReference type="Proteomes" id="UP000037510">
    <property type="component" value="Unassembled WGS sequence"/>
</dbReference>
<dbReference type="Pfam" id="PF10217">
    <property type="entry name" value="DUF2039"/>
    <property type="match status" value="1"/>
</dbReference>
<keyword evidence="3" id="KW-1185">Reference proteome</keyword>
<feature type="compositionally biased region" description="Acidic residues" evidence="1">
    <location>
        <begin position="170"/>
        <end position="191"/>
    </location>
</feature>
<name>A0A0L7LC64_OPEBR</name>
<dbReference type="PANTHER" id="PTHR22876:SF5">
    <property type="entry name" value="CHROMOSOME 9 OPEN READING FRAME 85"/>
    <property type="match status" value="1"/>
</dbReference>
<dbReference type="OrthoDB" id="250548at2759"/>
<dbReference type="AlphaFoldDB" id="A0A0L7LC64"/>
<reference evidence="2 3" key="1">
    <citation type="journal article" date="2015" name="Genome Biol. Evol.">
        <title>The genome of winter moth (Operophtera brumata) provides a genomic perspective on sexual dimorphism and phenology.</title>
        <authorList>
            <person name="Derks M.F."/>
            <person name="Smit S."/>
            <person name="Salis L."/>
            <person name="Schijlen E."/>
            <person name="Bossers A."/>
            <person name="Mateman C."/>
            <person name="Pijl A.S."/>
            <person name="de Ridder D."/>
            <person name="Groenen M.A."/>
            <person name="Visser M.E."/>
            <person name="Megens H.J."/>
        </authorList>
    </citation>
    <scope>NUCLEOTIDE SEQUENCE [LARGE SCALE GENOMIC DNA]</scope>
    <source>
        <strain evidence="2">WM2013NL</strain>
        <tissue evidence="2">Head and thorax</tissue>
    </source>
</reference>
<proteinExistence type="predicted"/>
<comment type="caution">
    <text evidence="2">The sequence shown here is derived from an EMBL/GenBank/DDBJ whole genome shotgun (WGS) entry which is preliminary data.</text>
</comment>
<dbReference type="InterPro" id="IPR019351">
    <property type="entry name" value="DUF2039"/>
</dbReference>
<accession>A0A0L7LC64</accession>
<evidence type="ECO:0000313" key="3">
    <source>
        <dbReference type="Proteomes" id="UP000037510"/>
    </source>
</evidence>
<sequence length="191" mass="22072">MSTARGNSNRNRPQKHQNRTVFKNDLHDSSHQTKLLNSLQISGVCKRCKDILDWKIKYKKYKPLTAPRKCVGCDQKTVKHAYHMLCRECAKEKKVCAKCCKAPENEEVAVEDSQTETTDIKSMLKGLPERRRRTMLRYINKQEEEHGEISPELISKIQDIVAQMAKPNFDEDSLFGDDFSGSDDNDEEDQH</sequence>
<feature type="region of interest" description="Disordered" evidence="1">
    <location>
        <begin position="169"/>
        <end position="191"/>
    </location>
</feature>
<protein>
    <submittedName>
        <fullName evidence="2">Uncharacterized protein</fullName>
    </submittedName>
</protein>
<feature type="compositionally biased region" description="Polar residues" evidence="1">
    <location>
        <begin position="1"/>
        <end position="11"/>
    </location>
</feature>
<dbReference type="EMBL" id="JTDY01001720">
    <property type="protein sequence ID" value="KOB73083.1"/>
    <property type="molecule type" value="Genomic_DNA"/>
</dbReference>
<feature type="region of interest" description="Disordered" evidence="1">
    <location>
        <begin position="1"/>
        <end position="27"/>
    </location>
</feature>